<evidence type="ECO:0000256" key="1">
    <source>
        <dbReference type="SAM" id="MobiDB-lite"/>
    </source>
</evidence>
<feature type="region of interest" description="Disordered" evidence="1">
    <location>
        <begin position="1"/>
        <end position="172"/>
    </location>
</feature>
<gene>
    <name evidence="2" type="ORF">DOTSEDRAFT_44913</name>
</gene>
<keyword evidence="3" id="KW-1185">Reference proteome</keyword>
<dbReference type="EMBL" id="KB446539">
    <property type="protein sequence ID" value="EME44814.1"/>
    <property type="molecule type" value="Genomic_DNA"/>
</dbReference>
<sequence>MDGQGHRLRLREQLGQEQARIEDGRPQRNYRLDGNDHPPTGRGRPSEQDRTPRNLHFPVPPPPRQAPAPDPNRIRAPSPRAAGMTRFKNGQRVTSGQASTSSSAQPPSIPAAMRPSGVPSQLPAVRAAPVGTHTPRAPRSSAQPATSPEAAQISRHAPAVNAASRPIDAPQPVRARAIATAPLSASTPRPRSIVTAASPAVASPTNSKPNKMMEARYISMAQGYVDSPSPLYEQYYKNHPQEIPYIEVARKKLALEVVECVRNGYKEKYVKQHAARKWLVDVAEIALTRGNPASDNAVTRPTVQAIVLAAIEQKEKDKQLPKDNPTKSSAPSTSASPPAATITTAPKPVQLSATPTSIAPALAPSASIAASQTRPTSTTSSLRDMVSKCGDLAVQIAASGRVEGSQPASSAFVTANGPPSRRDSVMDTSSPAAIPQRAPAPTSGGVLTATYQDATGKIVKQDQIRVDAPVMTNITIASTRHHYDPRQLVAAMQTLAHEMADRTMGNYRRDVDGLWDEAEASGWFD</sequence>
<feature type="compositionally biased region" description="Pro residues" evidence="1">
    <location>
        <begin position="58"/>
        <end position="70"/>
    </location>
</feature>
<reference evidence="2 3" key="2">
    <citation type="journal article" date="2012" name="PLoS Pathog.">
        <title>Diverse lifestyles and strategies of plant pathogenesis encoded in the genomes of eighteen Dothideomycetes fungi.</title>
        <authorList>
            <person name="Ohm R.A."/>
            <person name="Feau N."/>
            <person name="Henrissat B."/>
            <person name="Schoch C.L."/>
            <person name="Horwitz B.A."/>
            <person name="Barry K.W."/>
            <person name="Condon B.J."/>
            <person name="Copeland A.C."/>
            <person name="Dhillon B."/>
            <person name="Glaser F."/>
            <person name="Hesse C.N."/>
            <person name="Kosti I."/>
            <person name="LaButti K."/>
            <person name="Lindquist E.A."/>
            <person name="Lucas S."/>
            <person name="Salamov A.A."/>
            <person name="Bradshaw R.E."/>
            <person name="Ciuffetti L."/>
            <person name="Hamelin R.C."/>
            <person name="Kema G.H.J."/>
            <person name="Lawrence C."/>
            <person name="Scott J.A."/>
            <person name="Spatafora J.W."/>
            <person name="Turgeon B.G."/>
            <person name="de Wit P.J.G.M."/>
            <person name="Zhong S."/>
            <person name="Goodwin S.B."/>
            <person name="Grigoriev I.V."/>
        </authorList>
    </citation>
    <scope>NUCLEOTIDE SEQUENCE [LARGE SCALE GENOMIC DNA]</scope>
    <source>
        <strain evidence="3">NZE10 / CBS 128990</strain>
    </source>
</reference>
<reference evidence="3" key="1">
    <citation type="journal article" date="2012" name="PLoS Genet.">
        <title>The genomes of the fungal plant pathogens Cladosporium fulvum and Dothistroma septosporum reveal adaptation to different hosts and lifestyles but also signatures of common ancestry.</title>
        <authorList>
            <person name="de Wit P.J.G.M."/>
            <person name="van der Burgt A."/>
            <person name="Oekmen B."/>
            <person name="Stergiopoulos I."/>
            <person name="Abd-Elsalam K.A."/>
            <person name="Aerts A.L."/>
            <person name="Bahkali A.H."/>
            <person name="Beenen H.G."/>
            <person name="Chettri P."/>
            <person name="Cox M.P."/>
            <person name="Datema E."/>
            <person name="de Vries R.P."/>
            <person name="Dhillon B."/>
            <person name="Ganley A.R."/>
            <person name="Griffiths S.A."/>
            <person name="Guo Y."/>
            <person name="Hamelin R.C."/>
            <person name="Henrissat B."/>
            <person name="Kabir M.S."/>
            <person name="Jashni M.K."/>
            <person name="Kema G."/>
            <person name="Klaubauf S."/>
            <person name="Lapidus A."/>
            <person name="Levasseur A."/>
            <person name="Lindquist E."/>
            <person name="Mehrabi R."/>
            <person name="Ohm R.A."/>
            <person name="Owen T.J."/>
            <person name="Salamov A."/>
            <person name="Schwelm A."/>
            <person name="Schijlen E."/>
            <person name="Sun H."/>
            <person name="van den Burg H.A."/>
            <person name="van Ham R.C.H.J."/>
            <person name="Zhang S."/>
            <person name="Goodwin S.B."/>
            <person name="Grigoriev I.V."/>
            <person name="Collemare J."/>
            <person name="Bradshaw R.E."/>
        </authorList>
    </citation>
    <scope>NUCLEOTIDE SEQUENCE [LARGE SCALE GENOMIC DNA]</scope>
    <source>
        <strain evidence="3">NZE10 / CBS 128990</strain>
    </source>
</reference>
<dbReference type="AlphaFoldDB" id="N1PQW8"/>
<protein>
    <submittedName>
        <fullName evidence="2">Uncharacterized protein</fullName>
    </submittedName>
</protein>
<feature type="compositionally biased region" description="Low complexity" evidence="1">
    <location>
        <begin position="94"/>
        <end position="106"/>
    </location>
</feature>
<evidence type="ECO:0000313" key="2">
    <source>
        <dbReference type="EMBL" id="EME44814.1"/>
    </source>
</evidence>
<dbReference type="HOGENOM" id="CLU_518762_0_0_1"/>
<feature type="compositionally biased region" description="Basic and acidic residues" evidence="1">
    <location>
        <begin position="314"/>
        <end position="325"/>
    </location>
</feature>
<feature type="compositionally biased region" description="Low complexity" evidence="1">
    <location>
        <begin position="326"/>
        <end position="349"/>
    </location>
</feature>
<name>N1PQW8_DOTSN</name>
<dbReference type="Proteomes" id="UP000016933">
    <property type="component" value="Unassembled WGS sequence"/>
</dbReference>
<accession>N1PQW8</accession>
<evidence type="ECO:0000313" key="3">
    <source>
        <dbReference type="Proteomes" id="UP000016933"/>
    </source>
</evidence>
<organism evidence="2 3">
    <name type="scientific">Dothistroma septosporum (strain NZE10 / CBS 128990)</name>
    <name type="common">Red band needle blight fungus</name>
    <name type="synonym">Mycosphaerella pini</name>
    <dbReference type="NCBI Taxonomy" id="675120"/>
    <lineage>
        <taxon>Eukaryota</taxon>
        <taxon>Fungi</taxon>
        <taxon>Dikarya</taxon>
        <taxon>Ascomycota</taxon>
        <taxon>Pezizomycotina</taxon>
        <taxon>Dothideomycetes</taxon>
        <taxon>Dothideomycetidae</taxon>
        <taxon>Mycosphaerellales</taxon>
        <taxon>Mycosphaerellaceae</taxon>
        <taxon>Dothistroma</taxon>
    </lineage>
</organism>
<dbReference type="OMA" id="MEARYIS"/>
<feature type="region of interest" description="Disordered" evidence="1">
    <location>
        <begin position="314"/>
        <end position="349"/>
    </location>
</feature>
<proteinExistence type="predicted"/>
<feature type="compositionally biased region" description="Basic and acidic residues" evidence="1">
    <location>
        <begin position="10"/>
        <end position="36"/>
    </location>
</feature>
<dbReference type="eggNOG" id="ENOG502R9QM">
    <property type="taxonomic scope" value="Eukaryota"/>
</dbReference>
<feature type="region of interest" description="Disordered" evidence="1">
    <location>
        <begin position="401"/>
        <end position="445"/>
    </location>
</feature>